<dbReference type="Gene3D" id="3.30.70.3490">
    <property type="match status" value="1"/>
</dbReference>
<dbReference type="EMBL" id="JAJJMA010274541">
    <property type="protein sequence ID" value="MCL7045848.1"/>
    <property type="molecule type" value="Genomic_DNA"/>
</dbReference>
<protein>
    <recommendedName>
        <fullName evidence="4">Oxysterol-binding protein</fullName>
    </recommendedName>
</protein>
<organism evidence="2 3">
    <name type="scientific">Papaver nudicaule</name>
    <name type="common">Iceland poppy</name>
    <dbReference type="NCBI Taxonomy" id="74823"/>
    <lineage>
        <taxon>Eukaryota</taxon>
        <taxon>Viridiplantae</taxon>
        <taxon>Streptophyta</taxon>
        <taxon>Embryophyta</taxon>
        <taxon>Tracheophyta</taxon>
        <taxon>Spermatophyta</taxon>
        <taxon>Magnoliopsida</taxon>
        <taxon>Ranunculales</taxon>
        <taxon>Papaveraceae</taxon>
        <taxon>Papaveroideae</taxon>
        <taxon>Papaver</taxon>
    </lineage>
</organism>
<feature type="region of interest" description="Disordered" evidence="1">
    <location>
        <begin position="29"/>
        <end position="73"/>
    </location>
</feature>
<comment type="caution">
    <text evidence="2">The sequence shown here is derived from an EMBL/GenBank/DDBJ whole genome shotgun (WGS) entry which is preliminary data.</text>
</comment>
<dbReference type="InterPro" id="IPR000648">
    <property type="entry name" value="Oxysterol-bd"/>
</dbReference>
<accession>A0AA41VRG4</accession>
<dbReference type="GO" id="GO:0016020">
    <property type="term" value="C:membrane"/>
    <property type="evidence" value="ECO:0007669"/>
    <property type="project" value="TreeGrafter"/>
</dbReference>
<dbReference type="PANTHER" id="PTHR10972">
    <property type="entry name" value="OXYSTEROL-BINDING PROTEIN-RELATED"/>
    <property type="match status" value="1"/>
</dbReference>
<reference evidence="2" key="1">
    <citation type="submission" date="2022-03" db="EMBL/GenBank/DDBJ databases">
        <title>A functionally conserved STORR gene fusion in Papaver species that diverged 16.8 million years ago.</title>
        <authorList>
            <person name="Catania T."/>
        </authorList>
    </citation>
    <scope>NUCLEOTIDE SEQUENCE</scope>
    <source>
        <strain evidence="2">S-191538</strain>
    </source>
</reference>
<evidence type="ECO:0000313" key="2">
    <source>
        <dbReference type="EMBL" id="MCL7045848.1"/>
    </source>
</evidence>
<proteinExistence type="predicted"/>
<dbReference type="GO" id="GO:0032934">
    <property type="term" value="F:sterol binding"/>
    <property type="evidence" value="ECO:0007669"/>
    <property type="project" value="TreeGrafter"/>
</dbReference>
<evidence type="ECO:0000256" key="1">
    <source>
        <dbReference type="SAM" id="MobiDB-lite"/>
    </source>
</evidence>
<evidence type="ECO:0000313" key="3">
    <source>
        <dbReference type="Proteomes" id="UP001177140"/>
    </source>
</evidence>
<name>A0AA41VRG4_PAPNU</name>
<feature type="non-terminal residue" evidence="2">
    <location>
        <position position="137"/>
    </location>
</feature>
<gene>
    <name evidence="2" type="ORF">MKW94_010179</name>
</gene>
<dbReference type="GO" id="GO:0005829">
    <property type="term" value="C:cytosol"/>
    <property type="evidence" value="ECO:0007669"/>
    <property type="project" value="TreeGrafter"/>
</dbReference>
<dbReference type="Pfam" id="PF01237">
    <property type="entry name" value="Oxysterol_BP"/>
    <property type="match status" value="1"/>
</dbReference>
<evidence type="ECO:0008006" key="4">
    <source>
        <dbReference type="Google" id="ProtNLM"/>
    </source>
</evidence>
<dbReference type="InterPro" id="IPR037239">
    <property type="entry name" value="OSBP_sf"/>
</dbReference>
<feature type="region of interest" description="Disordered" evidence="1">
    <location>
        <begin position="111"/>
        <end position="137"/>
    </location>
</feature>
<dbReference type="PANTHER" id="PTHR10972:SF136">
    <property type="entry name" value="OXYSTEROL-BINDING PROTEIN 8"/>
    <property type="match status" value="1"/>
</dbReference>
<dbReference type="SUPFAM" id="SSF144000">
    <property type="entry name" value="Oxysterol-binding protein-like"/>
    <property type="match status" value="1"/>
</dbReference>
<keyword evidence="3" id="KW-1185">Reference proteome</keyword>
<sequence>VWRVGDTPKTDKLPYTFFGDKINSFDTAPEKLLPSDSRLRPDRYAYEKGEQSKAGSEKIRLEDRQKAEKKKRETKGIKYTPRWFNRTDETVATQWGELEVYQFNGKYTEHRASMNSSSSEDDSESNVRATTEFHPWQ</sequence>
<feature type="compositionally biased region" description="Basic and acidic residues" evidence="1">
    <location>
        <begin position="37"/>
        <end position="73"/>
    </location>
</feature>
<dbReference type="Proteomes" id="UP001177140">
    <property type="component" value="Unassembled WGS sequence"/>
</dbReference>
<dbReference type="AlphaFoldDB" id="A0AA41VRG4"/>